<dbReference type="AlphaFoldDB" id="A0A6A6S339"/>
<proteinExistence type="predicted"/>
<sequence length="184" mass="20337">MRQTTGASISLPLSQRTSRLIHYATHHTTVVHVDDCCLLSRDVWALSSLDGSVLLLCSIYDVICVITRVRQVPSRKVPYRRGRNSRQEELTAGGTHGRRNSRQEVLTAGGTHGRRDSRQEVLTAGGTHGRRNSRVGRNSQTGKALTCREATGGEGTHEQGTCWLLFPAVNRIYIYQVGICLIKA</sequence>
<reference evidence="2" key="1">
    <citation type="journal article" date="2020" name="Stud. Mycol.">
        <title>101 Dothideomycetes genomes: a test case for predicting lifestyles and emergence of pathogens.</title>
        <authorList>
            <person name="Haridas S."/>
            <person name="Albert R."/>
            <person name="Binder M."/>
            <person name="Bloem J."/>
            <person name="Labutti K."/>
            <person name="Salamov A."/>
            <person name="Andreopoulos B."/>
            <person name="Baker S."/>
            <person name="Barry K."/>
            <person name="Bills G."/>
            <person name="Bluhm B."/>
            <person name="Cannon C."/>
            <person name="Castanera R."/>
            <person name="Culley D."/>
            <person name="Daum C."/>
            <person name="Ezra D."/>
            <person name="Gonzalez J."/>
            <person name="Henrissat B."/>
            <person name="Kuo A."/>
            <person name="Liang C."/>
            <person name="Lipzen A."/>
            <person name="Lutzoni F."/>
            <person name="Magnuson J."/>
            <person name="Mondo S."/>
            <person name="Nolan M."/>
            <person name="Ohm R."/>
            <person name="Pangilinan J."/>
            <person name="Park H.-J."/>
            <person name="Ramirez L."/>
            <person name="Alfaro M."/>
            <person name="Sun H."/>
            <person name="Tritt A."/>
            <person name="Yoshinaga Y."/>
            <person name="Zwiers L.-H."/>
            <person name="Turgeon B."/>
            <person name="Goodwin S."/>
            <person name="Spatafora J."/>
            <person name="Crous P."/>
            <person name="Grigoriev I."/>
        </authorList>
    </citation>
    <scope>NUCLEOTIDE SEQUENCE</scope>
    <source>
        <strain evidence="2">CBS 473.64</strain>
    </source>
</reference>
<evidence type="ECO:0000313" key="2">
    <source>
        <dbReference type="EMBL" id="KAF2641950.1"/>
    </source>
</evidence>
<protein>
    <submittedName>
        <fullName evidence="2">Uncharacterized protein</fullName>
    </submittedName>
</protein>
<gene>
    <name evidence="2" type="ORF">P280DRAFT_289090</name>
</gene>
<dbReference type="EMBL" id="MU006782">
    <property type="protein sequence ID" value="KAF2641950.1"/>
    <property type="molecule type" value="Genomic_DNA"/>
</dbReference>
<keyword evidence="3" id="KW-1185">Reference proteome</keyword>
<dbReference type="Proteomes" id="UP000799753">
    <property type="component" value="Unassembled WGS sequence"/>
</dbReference>
<organism evidence="2 3">
    <name type="scientific">Massarina eburnea CBS 473.64</name>
    <dbReference type="NCBI Taxonomy" id="1395130"/>
    <lineage>
        <taxon>Eukaryota</taxon>
        <taxon>Fungi</taxon>
        <taxon>Dikarya</taxon>
        <taxon>Ascomycota</taxon>
        <taxon>Pezizomycotina</taxon>
        <taxon>Dothideomycetes</taxon>
        <taxon>Pleosporomycetidae</taxon>
        <taxon>Pleosporales</taxon>
        <taxon>Massarineae</taxon>
        <taxon>Massarinaceae</taxon>
        <taxon>Massarina</taxon>
    </lineage>
</organism>
<evidence type="ECO:0000313" key="3">
    <source>
        <dbReference type="Proteomes" id="UP000799753"/>
    </source>
</evidence>
<feature type="region of interest" description="Disordered" evidence="1">
    <location>
        <begin position="77"/>
        <end position="143"/>
    </location>
</feature>
<accession>A0A6A6S339</accession>
<name>A0A6A6S339_9PLEO</name>
<evidence type="ECO:0000256" key="1">
    <source>
        <dbReference type="SAM" id="MobiDB-lite"/>
    </source>
</evidence>